<keyword evidence="3" id="KW-0067">ATP-binding</keyword>
<dbReference type="RefSeq" id="WP_014270013.1">
    <property type="nucleotide sequence ID" value="NC_016633.1"/>
</dbReference>
<dbReference type="OrthoDB" id="9802264at2"/>
<name>G8QTY8_SPHPG</name>
<dbReference type="HOGENOM" id="CLU_000604_1_1_12"/>
<dbReference type="Gene3D" id="2.40.50.140">
    <property type="entry name" value="Nucleic acid-binding proteins"/>
    <property type="match status" value="1"/>
</dbReference>
<evidence type="ECO:0000256" key="2">
    <source>
        <dbReference type="ARBA" id="ARBA00022741"/>
    </source>
</evidence>
<dbReference type="FunFam" id="3.40.50.300:FF:000425">
    <property type="entry name" value="Probable ABC transporter, ATP-binding subunit"/>
    <property type="match status" value="1"/>
</dbReference>
<dbReference type="SUPFAM" id="SSF52540">
    <property type="entry name" value="P-loop containing nucleoside triphosphate hydrolases"/>
    <property type="match status" value="1"/>
</dbReference>
<evidence type="ECO:0000259" key="4">
    <source>
        <dbReference type="PROSITE" id="PS50893"/>
    </source>
</evidence>
<dbReference type="GO" id="GO:0015697">
    <property type="term" value="P:quaternary ammonium group transport"/>
    <property type="evidence" value="ECO:0007669"/>
    <property type="project" value="UniProtKB-ARBA"/>
</dbReference>
<dbReference type="GO" id="GO:0016887">
    <property type="term" value="F:ATP hydrolysis activity"/>
    <property type="evidence" value="ECO:0007669"/>
    <property type="project" value="InterPro"/>
</dbReference>
<dbReference type="PANTHER" id="PTHR42781:SF4">
    <property type="entry name" value="SPERMIDINE_PUTRESCINE IMPORT ATP-BINDING PROTEIN POTA"/>
    <property type="match status" value="1"/>
</dbReference>
<dbReference type="Proteomes" id="UP000005632">
    <property type="component" value="Chromosome"/>
</dbReference>
<dbReference type="InterPro" id="IPR027417">
    <property type="entry name" value="P-loop_NTPase"/>
</dbReference>
<dbReference type="PROSITE" id="PS00211">
    <property type="entry name" value="ABC_TRANSPORTER_1"/>
    <property type="match status" value="1"/>
</dbReference>
<dbReference type="EMBL" id="CP003155">
    <property type="protein sequence ID" value="AEV29164.1"/>
    <property type="molecule type" value="Genomic_DNA"/>
</dbReference>
<dbReference type="STRING" id="158190.SpiGrapes_1351"/>
<feature type="domain" description="ABC transporter" evidence="4">
    <location>
        <begin position="4"/>
        <end position="241"/>
    </location>
</feature>
<dbReference type="eggNOG" id="COG3842">
    <property type="taxonomic scope" value="Bacteria"/>
</dbReference>
<keyword evidence="6" id="KW-1185">Reference proteome</keyword>
<gene>
    <name evidence="5" type="ordered locus">SpiGrapes_1351</name>
</gene>
<dbReference type="KEGG" id="sgp:SpiGrapes_1351"/>
<dbReference type="InterPro" id="IPR017871">
    <property type="entry name" value="ABC_transporter-like_CS"/>
</dbReference>
<dbReference type="AlphaFoldDB" id="G8QTY8"/>
<keyword evidence="2" id="KW-0547">Nucleotide-binding</keyword>
<evidence type="ECO:0000256" key="3">
    <source>
        <dbReference type="ARBA" id="ARBA00022840"/>
    </source>
</evidence>
<dbReference type="GO" id="GO:0005524">
    <property type="term" value="F:ATP binding"/>
    <property type="evidence" value="ECO:0007669"/>
    <property type="project" value="UniProtKB-KW"/>
</dbReference>
<dbReference type="PROSITE" id="PS50893">
    <property type="entry name" value="ABC_TRANSPORTER_2"/>
    <property type="match status" value="1"/>
</dbReference>
<dbReference type="Gene3D" id="2.40.50.100">
    <property type="match status" value="1"/>
</dbReference>
<organism evidence="5 6">
    <name type="scientific">Sphaerochaeta pleomorpha (strain ATCC BAA-1885 / DSM 22778 / Grapes)</name>
    <dbReference type="NCBI Taxonomy" id="158190"/>
    <lineage>
        <taxon>Bacteria</taxon>
        <taxon>Pseudomonadati</taxon>
        <taxon>Spirochaetota</taxon>
        <taxon>Spirochaetia</taxon>
        <taxon>Spirochaetales</taxon>
        <taxon>Sphaerochaetaceae</taxon>
        <taxon>Sphaerochaeta</taxon>
    </lineage>
</organism>
<dbReference type="Gene3D" id="3.40.50.300">
    <property type="entry name" value="P-loop containing nucleotide triphosphate hydrolases"/>
    <property type="match status" value="1"/>
</dbReference>
<dbReference type="InterPro" id="IPR012340">
    <property type="entry name" value="NA-bd_OB-fold"/>
</dbReference>
<evidence type="ECO:0000313" key="5">
    <source>
        <dbReference type="EMBL" id="AEV29164.1"/>
    </source>
</evidence>
<keyword evidence="1" id="KW-0813">Transport</keyword>
<dbReference type="InterPro" id="IPR003439">
    <property type="entry name" value="ABC_transporter-like_ATP-bd"/>
</dbReference>
<reference evidence="5 6" key="1">
    <citation type="submission" date="2011-11" db="EMBL/GenBank/DDBJ databases">
        <title>Complete sequence of Spirochaeta sp. grapes.</title>
        <authorList>
            <consortium name="US DOE Joint Genome Institute"/>
            <person name="Lucas S."/>
            <person name="Han J."/>
            <person name="Lapidus A."/>
            <person name="Cheng J.-F."/>
            <person name="Goodwin L."/>
            <person name="Pitluck S."/>
            <person name="Peters L."/>
            <person name="Ovchinnikova G."/>
            <person name="Munk A.C."/>
            <person name="Detter J.C."/>
            <person name="Han C."/>
            <person name="Tapia R."/>
            <person name="Land M."/>
            <person name="Hauser L."/>
            <person name="Kyrpides N."/>
            <person name="Ivanova N."/>
            <person name="Pagani I."/>
            <person name="Ritalahtilisa K."/>
            <person name="Loeffler F."/>
            <person name="Woyke T."/>
        </authorList>
    </citation>
    <scope>NUCLEOTIDE SEQUENCE [LARGE SCALE GENOMIC DNA]</scope>
    <source>
        <strain evidence="6">ATCC BAA-1885 / DSM 22778 / Grapes</strain>
    </source>
</reference>
<dbReference type="InterPro" id="IPR008995">
    <property type="entry name" value="Mo/tungstate-bd_C_term_dom"/>
</dbReference>
<proteinExistence type="predicted"/>
<protein>
    <submittedName>
        <fullName evidence="5">ABC-type spermidine/putrescine transport system, ATPase component</fullName>
    </submittedName>
</protein>
<dbReference type="PANTHER" id="PTHR42781">
    <property type="entry name" value="SPERMIDINE/PUTRESCINE IMPORT ATP-BINDING PROTEIN POTA"/>
    <property type="match status" value="1"/>
</dbReference>
<dbReference type="SUPFAM" id="SSF50331">
    <property type="entry name" value="MOP-like"/>
    <property type="match status" value="1"/>
</dbReference>
<dbReference type="InterPro" id="IPR050093">
    <property type="entry name" value="ABC_SmlMolc_Importer"/>
</dbReference>
<accession>G8QTY8</accession>
<dbReference type="Pfam" id="PF00005">
    <property type="entry name" value="ABC_tran"/>
    <property type="match status" value="1"/>
</dbReference>
<dbReference type="InterPro" id="IPR003593">
    <property type="entry name" value="AAA+_ATPase"/>
</dbReference>
<evidence type="ECO:0000313" key="6">
    <source>
        <dbReference type="Proteomes" id="UP000005632"/>
    </source>
</evidence>
<evidence type="ECO:0000256" key="1">
    <source>
        <dbReference type="ARBA" id="ARBA00022448"/>
    </source>
</evidence>
<dbReference type="SMART" id="SM00382">
    <property type="entry name" value="AAA"/>
    <property type="match status" value="1"/>
</dbReference>
<sequence>MADIIFKNVSKAFEGKQVLSNLSFTIKSGECFTILGPSGCGKTVILRLIAGFEIPDSGQIIIGDEIVANPAKGLCKAPEERHLGVVFQDYAVWPHKTVKQNVLYPLEMHNVDKEKRNAMVKNAIDMVNLTGYEDRLPYQLSGGQQQRVALARALVDNTDILLLDEPLTNLDANLREEMRFEIKEIQRKTGSTVLYVTHDQEVALAISDQIALMTPDGDFAQIAGPETVYEKPNTLFGFKFLGIANCLQCIQKEGITLLKKGEKPFVPLDDEHKDLAKESSFIAGFRPMDVRLAREGEGFDVKITRCTLLGNIVDYHIDIGQVSFRVEAQTEEAIRNNLIFNPGDDCKAVFEEIHWFKEDSSILEAQK</sequence>